<name>A0ABT9XFK6_9BACL</name>
<keyword evidence="2 9" id="KW-0808">Transferase</keyword>
<organism evidence="9 10">
    <name type="scientific">Alicyclobacillus cycloheptanicus</name>
    <dbReference type="NCBI Taxonomy" id="1457"/>
    <lineage>
        <taxon>Bacteria</taxon>
        <taxon>Bacillati</taxon>
        <taxon>Bacillota</taxon>
        <taxon>Bacilli</taxon>
        <taxon>Bacillales</taxon>
        <taxon>Alicyclobacillaceae</taxon>
        <taxon>Alicyclobacillus</taxon>
    </lineage>
</organism>
<dbReference type="Gene3D" id="3.30.420.40">
    <property type="match status" value="2"/>
</dbReference>
<dbReference type="InterPro" id="IPR018485">
    <property type="entry name" value="FGGY_C"/>
</dbReference>
<proteinExistence type="inferred from homology"/>
<evidence type="ECO:0000259" key="7">
    <source>
        <dbReference type="Pfam" id="PF00370"/>
    </source>
</evidence>
<dbReference type="CDD" id="cd07771">
    <property type="entry name" value="ASKHA_NBD_FGGY_RhaB-like"/>
    <property type="match status" value="1"/>
</dbReference>
<evidence type="ECO:0000256" key="6">
    <source>
        <dbReference type="ARBA" id="ARBA00023308"/>
    </source>
</evidence>
<dbReference type="GO" id="GO:0008993">
    <property type="term" value="F:rhamnulokinase activity"/>
    <property type="evidence" value="ECO:0007669"/>
    <property type="project" value="UniProtKB-EC"/>
</dbReference>
<evidence type="ECO:0000256" key="3">
    <source>
        <dbReference type="ARBA" id="ARBA00022741"/>
    </source>
</evidence>
<evidence type="ECO:0000256" key="2">
    <source>
        <dbReference type="ARBA" id="ARBA00022679"/>
    </source>
</evidence>
<feature type="domain" description="Carbohydrate kinase FGGY N-terminal" evidence="7">
    <location>
        <begin position="68"/>
        <end position="228"/>
    </location>
</feature>
<comment type="similarity">
    <text evidence="1">Belongs to the FGGY kinase family.</text>
</comment>
<keyword evidence="3" id="KW-0547">Nucleotide-binding</keyword>
<dbReference type="PANTHER" id="PTHR43095:SF5">
    <property type="entry name" value="XYLULOSE KINASE"/>
    <property type="match status" value="1"/>
</dbReference>
<keyword evidence="10" id="KW-1185">Reference proteome</keyword>
<accession>A0ABT9XFK6</accession>
<evidence type="ECO:0000256" key="1">
    <source>
        <dbReference type="ARBA" id="ARBA00009156"/>
    </source>
</evidence>
<evidence type="ECO:0000313" key="9">
    <source>
        <dbReference type="EMBL" id="MDQ0189089.1"/>
    </source>
</evidence>
<evidence type="ECO:0000259" key="8">
    <source>
        <dbReference type="Pfam" id="PF02782"/>
    </source>
</evidence>
<evidence type="ECO:0000256" key="5">
    <source>
        <dbReference type="ARBA" id="ARBA00022840"/>
    </source>
</evidence>
<gene>
    <name evidence="9" type="ORF">J2S03_000905</name>
</gene>
<reference evidence="9 10" key="1">
    <citation type="submission" date="2023-07" db="EMBL/GenBank/DDBJ databases">
        <title>Genomic Encyclopedia of Type Strains, Phase IV (KMG-IV): sequencing the most valuable type-strain genomes for metagenomic binning, comparative biology and taxonomic classification.</title>
        <authorList>
            <person name="Goeker M."/>
        </authorList>
    </citation>
    <scope>NUCLEOTIDE SEQUENCE [LARGE SCALE GENOMIC DNA]</scope>
    <source>
        <strain evidence="9 10">DSM 4006</strain>
    </source>
</reference>
<feature type="domain" description="Carbohydrate kinase FGGY C-terminal" evidence="8">
    <location>
        <begin position="238"/>
        <end position="428"/>
    </location>
</feature>
<dbReference type="InterPro" id="IPR018484">
    <property type="entry name" value="FGGY_N"/>
</dbReference>
<dbReference type="InterPro" id="IPR013449">
    <property type="entry name" value="Rhamnulokinase"/>
</dbReference>
<dbReference type="Proteomes" id="UP001232973">
    <property type="component" value="Unassembled WGS sequence"/>
</dbReference>
<protein>
    <submittedName>
        <fullName evidence="9">Rhamnulokinase</fullName>
        <ecNumber evidence="9">2.7.1.5</ecNumber>
    </submittedName>
</protein>
<dbReference type="InterPro" id="IPR050406">
    <property type="entry name" value="FGGY_Carb_Kinase"/>
</dbReference>
<dbReference type="InterPro" id="IPR043129">
    <property type="entry name" value="ATPase_NBD"/>
</dbReference>
<dbReference type="EC" id="2.7.1.5" evidence="9"/>
<dbReference type="EMBL" id="JAUSTP010000004">
    <property type="protein sequence ID" value="MDQ0189089.1"/>
    <property type="molecule type" value="Genomic_DNA"/>
</dbReference>
<evidence type="ECO:0000256" key="4">
    <source>
        <dbReference type="ARBA" id="ARBA00022777"/>
    </source>
</evidence>
<keyword evidence="4" id="KW-0418">Kinase</keyword>
<comment type="caution">
    <text evidence="9">The sequence shown here is derived from an EMBL/GenBank/DDBJ whole genome shotgun (WGS) entry which is preliminary data.</text>
</comment>
<sequence>MHAAFNGDSFGLQEVRRFHNHPLRISNRLYWNVYSLLQEMKWGIEDAARTYGAIASFATDSWAVDYGLVDTNGHLIDLPRHYRDPRNPSAMEEVIRRIGRGVLFQRTGIQLNPINSLYQLYAMRQQDENLLAIAETLLLIPDLLNFFLCGEKAAEFTNATTTQFLRPDGEWDTELLTQLGLPIRLLPRIAQPAQVLGGVRDEELRQLPSFTSTKVVHTASHDTGAAVLSIPHGGAHYAYISSGTWSLMGTVVNQPVITEQAQRFNLTNEGGLGNYRLQKNIMGLWLVQEAQRILKALGEPYDIELLLQLARLAEPFLFVFNPDDTRLLQPLDMPAMIRRICHETGQKAPADAGQLIRGILESLALKYRQVLEELELVTGVRYDSIHVVGGGSQNQLLSQFTANATQRVVITGPVEASAMGNVVGQLLALGEVSSVEQVTALIRRSVQVVSYMPQDAESWDAAYERFQQASRKQAEISTSL</sequence>
<evidence type="ECO:0000313" key="10">
    <source>
        <dbReference type="Proteomes" id="UP001232973"/>
    </source>
</evidence>
<dbReference type="SUPFAM" id="SSF53067">
    <property type="entry name" value="Actin-like ATPase domain"/>
    <property type="match status" value="2"/>
</dbReference>
<dbReference type="Pfam" id="PF00370">
    <property type="entry name" value="FGGY_N"/>
    <property type="match status" value="1"/>
</dbReference>
<dbReference type="PANTHER" id="PTHR43095">
    <property type="entry name" value="SUGAR KINASE"/>
    <property type="match status" value="1"/>
</dbReference>
<keyword evidence="5" id="KW-0067">ATP-binding</keyword>
<keyword evidence="6" id="KW-0684">Rhamnose metabolism</keyword>
<dbReference type="Pfam" id="PF02782">
    <property type="entry name" value="FGGY_C"/>
    <property type="match status" value="1"/>
</dbReference>